<dbReference type="GO" id="GO:0097176">
    <property type="term" value="P:epoxide metabolic process"/>
    <property type="evidence" value="ECO:0007669"/>
    <property type="project" value="TreeGrafter"/>
</dbReference>
<keyword evidence="7" id="KW-1185">Reference proteome</keyword>
<dbReference type="PANTHER" id="PTHR21661:SF35">
    <property type="entry name" value="EPOXIDE HYDROLASE"/>
    <property type="match status" value="1"/>
</dbReference>
<sequence length="376" mass="42197">MIESYPVHIPEDDLVDLTRRLDRVRLPELETDPSQGVSLDRLRTLLEAWRGHDWRKLEERFNTIGHHRAHIDGLDIAFWHVRSPEPSAVPLLLTHGWPGSVLEFEDLIGPLTDPVAHGGSAEDAFHVVIPSLPGYGFSGRPAETGWGLARTARAWATLMTELGYSRFAAHGGDWGAFVTIELATQVPERLVGLHLTMPVASPLPEDRQSADPKEQAMIAQRDQFLFVDGTHSIVLGAKPQTIGYSLLDSPAGLAAWLGERLTAFADDDGVPLQRQVDNIALYWFTRTGASSSRWYWEARRDTPLGAEAENARPIEVPTACSLFPGEPYPIARRWAERRFRKLISWNEMERGGHFPGWEQPAVLVTEIRNAFRHYGR</sequence>
<feature type="active site" description="Proton donor" evidence="4">
    <location>
        <position position="295"/>
    </location>
</feature>
<dbReference type="EMBL" id="JACHMF010000001">
    <property type="protein sequence ID" value="MBB4693411.1"/>
    <property type="molecule type" value="Genomic_DNA"/>
</dbReference>
<feature type="active site" description="Nucleophile" evidence="4">
    <location>
        <position position="173"/>
    </location>
</feature>
<proteinExistence type="inferred from homology"/>
<name>A0A7W7CUU3_9ACTN</name>
<feature type="active site" description="Proton acceptor" evidence="4">
    <location>
        <position position="353"/>
    </location>
</feature>
<dbReference type="InterPro" id="IPR016292">
    <property type="entry name" value="Epoxide_hydrolase"/>
</dbReference>
<evidence type="ECO:0000313" key="7">
    <source>
        <dbReference type="Proteomes" id="UP000542742"/>
    </source>
</evidence>
<accession>A0A7W7CUU3</accession>
<dbReference type="PRINTS" id="PR00412">
    <property type="entry name" value="EPOXHYDRLASE"/>
</dbReference>
<evidence type="ECO:0000313" key="6">
    <source>
        <dbReference type="EMBL" id="MBB4693411.1"/>
    </source>
</evidence>
<comment type="caution">
    <text evidence="6">The sequence shown here is derived from an EMBL/GenBank/DDBJ whole genome shotgun (WGS) entry which is preliminary data.</text>
</comment>
<reference evidence="6 7" key="1">
    <citation type="submission" date="2020-08" db="EMBL/GenBank/DDBJ databases">
        <title>Sequencing the genomes of 1000 actinobacteria strains.</title>
        <authorList>
            <person name="Klenk H.-P."/>
        </authorList>
    </citation>
    <scope>NUCLEOTIDE SEQUENCE [LARGE SCALE GENOMIC DNA]</scope>
    <source>
        <strain evidence="6 7">DSM 45518</strain>
    </source>
</reference>
<gene>
    <name evidence="6" type="ORF">BKA14_003559</name>
</gene>
<dbReference type="InterPro" id="IPR000639">
    <property type="entry name" value="Epox_hydrolase-like"/>
</dbReference>
<dbReference type="RefSeq" id="WP_184952039.1">
    <property type="nucleotide sequence ID" value="NZ_BOMC01000080.1"/>
</dbReference>
<dbReference type="SUPFAM" id="SSF53474">
    <property type="entry name" value="alpha/beta-Hydrolases"/>
    <property type="match status" value="1"/>
</dbReference>
<dbReference type="Gene3D" id="3.40.50.1820">
    <property type="entry name" value="alpha/beta hydrolase"/>
    <property type="match status" value="1"/>
</dbReference>
<organism evidence="6 7">
    <name type="scientific">Paractinoplanes abujensis</name>
    <dbReference type="NCBI Taxonomy" id="882441"/>
    <lineage>
        <taxon>Bacteria</taxon>
        <taxon>Bacillati</taxon>
        <taxon>Actinomycetota</taxon>
        <taxon>Actinomycetes</taxon>
        <taxon>Micromonosporales</taxon>
        <taxon>Micromonosporaceae</taxon>
        <taxon>Paractinoplanes</taxon>
    </lineage>
</organism>
<dbReference type="InterPro" id="IPR029058">
    <property type="entry name" value="AB_hydrolase_fold"/>
</dbReference>
<evidence type="ECO:0000256" key="4">
    <source>
        <dbReference type="PIRSR" id="PIRSR001112-1"/>
    </source>
</evidence>
<keyword evidence="3" id="KW-0378">Hydrolase</keyword>
<evidence type="ECO:0000256" key="2">
    <source>
        <dbReference type="ARBA" id="ARBA00022797"/>
    </source>
</evidence>
<dbReference type="AlphaFoldDB" id="A0A7W7CUU3"/>
<keyword evidence="2" id="KW-0058">Aromatic hydrocarbons catabolism</keyword>
<comment type="similarity">
    <text evidence="1">Belongs to the peptidase S33 family.</text>
</comment>
<protein>
    <submittedName>
        <fullName evidence="6">Pimeloyl-ACP methyl ester carboxylesterase</fullName>
    </submittedName>
</protein>
<dbReference type="InterPro" id="IPR010497">
    <property type="entry name" value="Epoxide_hydro_N"/>
</dbReference>
<dbReference type="GO" id="GO:0004301">
    <property type="term" value="F:epoxide hydrolase activity"/>
    <property type="evidence" value="ECO:0007669"/>
    <property type="project" value="TreeGrafter"/>
</dbReference>
<evidence type="ECO:0000256" key="1">
    <source>
        <dbReference type="ARBA" id="ARBA00010088"/>
    </source>
</evidence>
<dbReference type="PIRSF" id="PIRSF001112">
    <property type="entry name" value="Epoxide_hydrolase"/>
    <property type="match status" value="1"/>
</dbReference>
<evidence type="ECO:0000256" key="3">
    <source>
        <dbReference type="ARBA" id="ARBA00022801"/>
    </source>
</evidence>
<dbReference type="Pfam" id="PF06441">
    <property type="entry name" value="EHN"/>
    <property type="match status" value="1"/>
</dbReference>
<evidence type="ECO:0000259" key="5">
    <source>
        <dbReference type="Pfam" id="PF06441"/>
    </source>
</evidence>
<dbReference type="Proteomes" id="UP000542742">
    <property type="component" value="Unassembled WGS sequence"/>
</dbReference>
<dbReference type="PANTHER" id="PTHR21661">
    <property type="entry name" value="EPOXIDE HYDROLASE 1-RELATED"/>
    <property type="match status" value="1"/>
</dbReference>
<feature type="domain" description="Epoxide hydrolase N-terminal" evidence="5">
    <location>
        <begin position="2"/>
        <end position="104"/>
    </location>
</feature>